<name>A0AAN8A8Z2_9SACH</name>
<organism evidence="7 8">
    <name type="scientific">Arxiozyma heterogenica</name>
    <dbReference type="NCBI Taxonomy" id="278026"/>
    <lineage>
        <taxon>Eukaryota</taxon>
        <taxon>Fungi</taxon>
        <taxon>Dikarya</taxon>
        <taxon>Ascomycota</taxon>
        <taxon>Saccharomycotina</taxon>
        <taxon>Saccharomycetes</taxon>
        <taxon>Saccharomycetales</taxon>
        <taxon>Saccharomycetaceae</taxon>
        <taxon>Arxiozyma</taxon>
    </lineage>
</organism>
<reference evidence="8" key="1">
    <citation type="submission" date="2023-07" db="EMBL/GenBank/DDBJ databases">
        <title>A draft genome of Kazachstania heterogenica Y-27499.</title>
        <authorList>
            <person name="Donic C."/>
            <person name="Kralova J.S."/>
            <person name="Fidel L."/>
            <person name="Ben-Dor S."/>
            <person name="Jung S."/>
        </authorList>
    </citation>
    <scope>NUCLEOTIDE SEQUENCE [LARGE SCALE GENOMIC DNA]</scope>
    <source>
        <strain evidence="8">Y27499</strain>
    </source>
</reference>
<dbReference type="EMBL" id="JAWIZZ010000038">
    <property type="protein sequence ID" value="KAK5780986.1"/>
    <property type="molecule type" value="Genomic_DNA"/>
</dbReference>
<feature type="region of interest" description="Disordered" evidence="6">
    <location>
        <begin position="128"/>
        <end position="156"/>
    </location>
</feature>
<protein>
    <submittedName>
        <fullName evidence="7">Uncharacterized protein</fullName>
    </submittedName>
</protein>
<dbReference type="GO" id="GO:0005737">
    <property type="term" value="C:cytoplasm"/>
    <property type="evidence" value="ECO:0007669"/>
    <property type="project" value="UniProtKB-SubCell"/>
</dbReference>
<accession>A0AAN8A8Z2</accession>
<comment type="subcellular location">
    <subcellularLocation>
        <location evidence="2">Cytoplasm</location>
    </subcellularLocation>
    <subcellularLocation>
        <location evidence="1">Nucleus</location>
    </subcellularLocation>
</comment>
<proteinExistence type="inferred from homology"/>
<evidence type="ECO:0000313" key="8">
    <source>
        <dbReference type="Proteomes" id="UP001306508"/>
    </source>
</evidence>
<evidence type="ECO:0000256" key="2">
    <source>
        <dbReference type="ARBA" id="ARBA00004496"/>
    </source>
</evidence>
<keyword evidence="4" id="KW-0963">Cytoplasm</keyword>
<dbReference type="Pfam" id="PF04856">
    <property type="entry name" value="Securin"/>
    <property type="match status" value="1"/>
</dbReference>
<comment type="caution">
    <text evidence="7">The sequence shown here is derived from an EMBL/GenBank/DDBJ whole genome shotgun (WGS) entry which is preliminary data.</text>
</comment>
<evidence type="ECO:0000256" key="6">
    <source>
        <dbReference type="SAM" id="MobiDB-lite"/>
    </source>
</evidence>
<evidence type="ECO:0000256" key="5">
    <source>
        <dbReference type="ARBA" id="ARBA00023242"/>
    </source>
</evidence>
<dbReference type="InterPro" id="IPR006940">
    <property type="entry name" value="Securin_separation_inhibitor"/>
</dbReference>
<comment type="similarity">
    <text evidence="3">Belongs to the securin family.</text>
</comment>
<feature type="compositionally biased region" description="Basic and acidic residues" evidence="6">
    <location>
        <begin position="129"/>
        <end position="145"/>
    </location>
</feature>
<keyword evidence="5" id="KW-0539">Nucleus</keyword>
<dbReference type="GO" id="GO:0051276">
    <property type="term" value="P:chromosome organization"/>
    <property type="evidence" value="ECO:0007669"/>
    <property type="project" value="InterPro"/>
</dbReference>
<evidence type="ECO:0000256" key="3">
    <source>
        <dbReference type="ARBA" id="ARBA00009264"/>
    </source>
</evidence>
<evidence type="ECO:0000256" key="1">
    <source>
        <dbReference type="ARBA" id="ARBA00004123"/>
    </source>
</evidence>
<dbReference type="AlphaFoldDB" id="A0AAN8A8Z2"/>
<keyword evidence="8" id="KW-1185">Reference proteome</keyword>
<dbReference type="Proteomes" id="UP001306508">
    <property type="component" value="Unassembled WGS sequence"/>
</dbReference>
<evidence type="ECO:0000256" key="4">
    <source>
        <dbReference type="ARBA" id="ARBA00022490"/>
    </source>
</evidence>
<evidence type="ECO:0000313" key="7">
    <source>
        <dbReference type="EMBL" id="KAK5780986.1"/>
    </source>
</evidence>
<sequence length="334" mass="37894">MNNIVHTDKENSIIPSTPLQQLKPQSLDGLTRTKSKRGASLSPTKRLPFAAKDNNVSSFNVSKNLFSNIVKQPLVDRNKNKDTGRDNTKRLKKYGSILDINNDNNRHKLSLRSSHSINLPRTKSLILKDPIDSNKSDKVSKRGESESESGSDEEWSHFKNNSLKLKLQNVLDKKASNTNVKSDVHQDDDIEYRSKDVDEIPYIPDGYIPFSQEDLNKLSEYHPYNVLINGTIVKHDEEEENTAFILNNNLSNNSQDKELTIVSPTLLPLETCLNTSVDDDHHNDHNTKISYNKTLKQDSYITENEPLDLLPIDIEYNGDGLNDDDIVDLIDNDI</sequence>
<dbReference type="GO" id="GO:0005634">
    <property type="term" value="C:nucleus"/>
    <property type="evidence" value="ECO:0007669"/>
    <property type="project" value="UniProtKB-SubCell"/>
</dbReference>
<gene>
    <name evidence="7" type="ORF">RI543_001373</name>
</gene>